<name>A0AAV7YQ85_9EUKA</name>
<evidence type="ECO:0000313" key="11">
    <source>
        <dbReference type="Proteomes" id="UP001150062"/>
    </source>
</evidence>
<dbReference type="EMBL" id="JANTQA010000047">
    <property type="protein sequence ID" value="KAJ3431938.1"/>
    <property type="molecule type" value="Genomic_DNA"/>
</dbReference>
<dbReference type="PANTHER" id="PTHR12264:SF21">
    <property type="entry name" value="TRANSCRIPTION INITIATION FACTOR TFIID SUBUNIT 12"/>
    <property type="match status" value="1"/>
</dbReference>
<reference evidence="8" key="2">
    <citation type="submission" date="2022-08" db="EMBL/GenBank/DDBJ databases">
        <title>Novel sulphate-reducing endosymbionts in the free-living metamonad Anaeramoeba.</title>
        <authorList>
            <person name="Jerlstrom-Hultqvist J."/>
            <person name="Cepicka I."/>
            <person name="Gallot-Lavallee L."/>
            <person name="Salas-Leiva D."/>
            <person name="Curtis B.A."/>
            <person name="Zahonova K."/>
            <person name="Pipaliya S."/>
            <person name="Dacks J."/>
            <person name="Roger A.J."/>
        </authorList>
    </citation>
    <scope>NUCLEOTIDE SEQUENCE</scope>
    <source>
        <strain evidence="8">Busselton2</strain>
    </source>
</reference>
<keyword evidence="11" id="KW-1185">Reference proteome</keyword>
<dbReference type="EMBL" id="JAOAOG010000032">
    <property type="protein sequence ID" value="KAJ6253335.1"/>
    <property type="molecule type" value="Genomic_DNA"/>
</dbReference>
<evidence type="ECO:0000256" key="2">
    <source>
        <dbReference type="ARBA" id="ARBA00007530"/>
    </source>
</evidence>
<evidence type="ECO:0000313" key="8">
    <source>
        <dbReference type="EMBL" id="KAJ3431938.1"/>
    </source>
</evidence>
<dbReference type="GO" id="GO:0000124">
    <property type="term" value="C:SAGA complex"/>
    <property type="evidence" value="ECO:0007669"/>
    <property type="project" value="InterPro"/>
</dbReference>
<evidence type="ECO:0000256" key="4">
    <source>
        <dbReference type="ARBA" id="ARBA00023163"/>
    </source>
</evidence>
<dbReference type="Pfam" id="PF03847">
    <property type="entry name" value="TFIID_20kDa"/>
    <property type="match status" value="1"/>
</dbReference>
<keyword evidence="4" id="KW-0804">Transcription</keyword>
<feature type="compositionally biased region" description="Basic and acidic residues" evidence="6">
    <location>
        <begin position="105"/>
        <end position="119"/>
    </location>
</feature>
<keyword evidence="3" id="KW-0805">Transcription regulation</keyword>
<reference evidence="9" key="1">
    <citation type="submission" date="2022-08" db="EMBL/GenBank/DDBJ databases">
        <title>Novel sulfate-reducing endosymbionts in the free-living metamonad Anaeramoeba.</title>
        <authorList>
            <person name="Jerlstrom-Hultqvist J."/>
            <person name="Cepicka I."/>
            <person name="Gallot-Lavallee L."/>
            <person name="Salas-Leiva D."/>
            <person name="Curtis B.A."/>
            <person name="Zahonova K."/>
            <person name="Pipaliya S."/>
            <person name="Dacks J."/>
            <person name="Roger A.J."/>
        </authorList>
    </citation>
    <scope>NUCLEOTIDE SEQUENCE</scope>
    <source>
        <strain evidence="9">Schooner1</strain>
    </source>
</reference>
<feature type="domain" description="Transcription initiation factor TFIID subunit 12" evidence="7">
    <location>
        <begin position="18"/>
        <end position="82"/>
    </location>
</feature>
<dbReference type="InterPro" id="IPR003228">
    <property type="entry name" value="TFIID_TAF12_dom"/>
</dbReference>
<dbReference type="GO" id="GO:0017025">
    <property type="term" value="F:TBP-class protein binding"/>
    <property type="evidence" value="ECO:0007669"/>
    <property type="project" value="TreeGrafter"/>
</dbReference>
<dbReference type="PANTHER" id="PTHR12264">
    <property type="entry name" value="TRANSCRIPTION INITIATION FACTOR TFIID SUBUNIT 12"/>
    <property type="match status" value="1"/>
</dbReference>
<dbReference type="CDD" id="cd07981">
    <property type="entry name" value="HFD_TAF12"/>
    <property type="match status" value="1"/>
</dbReference>
<organism evidence="8 10">
    <name type="scientific">Anaeramoeba flamelloides</name>
    <dbReference type="NCBI Taxonomy" id="1746091"/>
    <lineage>
        <taxon>Eukaryota</taxon>
        <taxon>Metamonada</taxon>
        <taxon>Anaeramoebidae</taxon>
        <taxon>Anaeramoeba</taxon>
    </lineage>
</organism>
<protein>
    <submittedName>
        <fullName evidence="8 9">Transcription initiation factor tfiid subunit</fullName>
    </submittedName>
</protein>
<dbReference type="GO" id="GO:0005669">
    <property type="term" value="C:transcription factor TFIID complex"/>
    <property type="evidence" value="ECO:0007669"/>
    <property type="project" value="InterPro"/>
</dbReference>
<dbReference type="Proteomes" id="UP001150062">
    <property type="component" value="Unassembled WGS sequence"/>
</dbReference>
<dbReference type="GO" id="GO:0046982">
    <property type="term" value="F:protein heterodimerization activity"/>
    <property type="evidence" value="ECO:0007669"/>
    <property type="project" value="InterPro"/>
</dbReference>
<dbReference type="GO" id="GO:0051123">
    <property type="term" value="P:RNA polymerase II preinitiation complex assembly"/>
    <property type="evidence" value="ECO:0007669"/>
    <property type="project" value="TreeGrafter"/>
</dbReference>
<evidence type="ECO:0000256" key="1">
    <source>
        <dbReference type="ARBA" id="ARBA00004123"/>
    </source>
</evidence>
<gene>
    <name evidence="8" type="ORF">M0812_20863</name>
    <name evidence="9" type="ORF">M0813_01381</name>
</gene>
<evidence type="ECO:0000256" key="6">
    <source>
        <dbReference type="SAM" id="MobiDB-lite"/>
    </source>
</evidence>
<evidence type="ECO:0000313" key="9">
    <source>
        <dbReference type="EMBL" id="KAJ6253335.1"/>
    </source>
</evidence>
<comment type="caution">
    <text evidence="8">The sequence shown here is derived from an EMBL/GenBank/DDBJ whole genome shotgun (WGS) entry which is preliminary data.</text>
</comment>
<dbReference type="InterPro" id="IPR037794">
    <property type="entry name" value="TAF12"/>
</dbReference>
<evidence type="ECO:0000259" key="7">
    <source>
        <dbReference type="Pfam" id="PF03847"/>
    </source>
</evidence>
<dbReference type="Gene3D" id="1.10.20.10">
    <property type="entry name" value="Histone, subunit A"/>
    <property type="match status" value="1"/>
</dbReference>
<evidence type="ECO:0000313" key="10">
    <source>
        <dbReference type="Proteomes" id="UP001146793"/>
    </source>
</evidence>
<evidence type="ECO:0000256" key="3">
    <source>
        <dbReference type="ARBA" id="ARBA00023015"/>
    </source>
</evidence>
<dbReference type="Proteomes" id="UP001146793">
    <property type="component" value="Unassembled WGS sequence"/>
</dbReference>
<comment type="similarity">
    <text evidence="2">Belongs to the TAF12 family.</text>
</comment>
<sequence length="126" mass="14562">MNRSETFRRIQNNPSSLSKQSIQSLTMKIDPFIKIDPKVEEILLKIADEFILNVTNSSCELAKHRGSDTLEVKDINLHLEQDCGMKIPGFESTTKELLKQPSSVHQEKINQVDRTKYETFQKQNQK</sequence>
<comment type="subcellular location">
    <subcellularLocation>
        <location evidence="1">Nucleus</location>
    </subcellularLocation>
</comment>
<dbReference type="GO" id="GO:0003677">
    <property type="term" value="F:DNA binding"/>
    <property type="evidence" value="ECO:0007669"/>
    <property type="project" value="TreeGrafter"/>
</dbReference>
<evidence type="ECO:0000256" key="5">
    <source>
        <dbReference type="ARBA" id="ARBA00023242"/>
    </source>
</evidence>
<dbReference type="AlphaFoldDB" id="A0AAV7YQ85"/>
<dbReference type="SUPFAM" id="SSF47113">
    <property type="entry name" value="Histone-fold"/>
    <property type="match status" value="1"/>
</dbReference>
<dbReference type="InterPro" id="IPR009072">
    <property type="entry name" value="Histone-fold"/>
</dbReference>
<keyword evidence="5" id="KW-0539">Nucleus</keyword>
<accession>A0AAV7YQ85</accession>
<feature type="region of interest" description="Disordered" evidence="6">
    <location>
        <begin position="97"/>
        <end position="126"/>
    </location>
</feature>
<proteinExistence type="inferred from homology"/>